<proteinExistence type="predicted"/>
<evidence type="ECO:0000256" key="1">
    <source>
        <dbReference type="SAM" id="MobiDB-lite"/>
    </source>
</evidence>
<accession>A0AAV9NA67</accession>
<evidence type="ECO:0000313" key="2">
    <source>
        <dbReference type="EMBL" id="KAK5053086.1"/>
    </source>
</evidence>
<name>A0AAV9NA67_9EURO</name>
<reference evidence="2 3" key="1">
    <citation type="submission" date="2023-08" db="EMBL/GenBank/DDBJ databases">
        <title>Black Yeasts Isolated from many extreme environments.</title>
        <authorList>
            <person name="Coleine C."/>
            <person name="Stajich J.E."/>
            <person name="Selbmann L."/>
        </authorList>
    </citation>
    <scope>NUCLEOTIDE SEQUENCE [LARGE SCALE GENOMIC DNA]</scope>
    <source>
        <strain evidence="2 3">CCFEE 5792</strain>
    </source>
</reference>
<dbReference type="Proteomes" id="UP001358417">
    <property type="component" value="Unassembled WGS sequence"/>
</dbReference>
<protein>
    <submittedName>
        <fullName evidence="2">Uncharacterized protein</fullName>
    </submittedName>
</protein>
<gene>
    <name evidence="2" type="ORF">LTR84_002060</name>
</gene>
<keyword evidence="3" id="KW-1185">Reference proteome</keyword>
<organism evidence="2 3">
    <name type="scientific">Exophiala bonariae</name>
    <dbReference type="NCBI Taxonomy" id="1690606"/>
    <lineage>
        <taxon>Eukaryota</taxon>
        <taxon>Fungi</taxon>
        <taxon>Dikarya</taxon>
        <taxon>Ascomycota</taxon>
        <taxon>Pezizomycotina</taxon>
        <taxon>Eurotiomycetes</taxon>
        <taxon>Chaetothyriomycetidae</taxon>
        <taxon>Chaetothyriales</taxon>
        <taxon>Herpotrichiellaceae</taxon>
        <taxon>Exophiala</taxon>
    </lineage>
</organism>
<comment type="caution">
    <text evidence="2">The sequence shown here is derived from an EMBL/GenBank/DDBJ whole genome shotgun (WGS) entry which is preliminary data.</text>
</comment>
<feature type="compositionally biased region" description="Polar residues" evidence="1">
    <location>
        <begin position="10"/>
        <end position="26"/>
    </location>
</feature>
<dbReference type="RefSeq" id="XP_064706528.1">
    <property type="nucleotide sequence ID" value="XM_064845674.1"/>
</dbReference>
<feature type="region of interest" description="Disordered" evidence="1">
    <location>
        <begin position="314"/>
        <end position="335"/>
    </location>
</feature>
<feature type="region of interest" description="Disordered" evidence="1">
    <location>
        <begin position="1"/>
        <end position="26"/>
    </location>
</feature>
<dbReference type="GeneID" id="89970272"/>
<evidence type="ECO:0000313" key="3">
    <source>
        <dbReference type="Proteomes" id="UP001358417"/>
    </source>
</evidence>
<sequence>MVLVEDSRGAQAQSQSPTRPGSAWTSNSFFADSAISLRTSTPKPFDDDTNTAESFDPVTHLSDRLRGLVSEIWASEQDGALRGSKRRRIEAAMDDIETALIEDDNAAVQGEDDHNEATQSTNQEEVLVTQELELIRTNLTLTIESMRMRQQEQSHLHELTMEKLEAVAQRCVQQETRLRDFRDEIKLLKERNRQLSRENVDLGDQLEHSRAESRKRDDAVHAMSSAVAGLNGWINSTSPASQPARKIVVRGRGRFRGRYYVDEPEEGPTAPGLAAASDARTIHEGVNAWLRGFSDIEQELESIPIGMNAHAKQADSRSIGHDEDDWGEFETVSGI</sequence>
<dbReference type="AlphaFoldDB" id="A0AAV9NA67"/>
<dbReference type="EMBL" id="JAVRRD010000012">
    <property type="protein sequence ID" value="KAK5053086.1"/>
    <property type="molecule type" value="Genomic_DNA"/>
</dbReference>
<feature type="region of interest" description="Disordered" evidence="1">
    <location>
        <begin position="199"/>
        <end position="220"/>
    </location>
</feature>